<keyword evidence="5" id="KW-1185">Reference proteome</keyword>
<gene>
    <name evidence="4" type="ORF">H920_03681</name>
</gene>
<evidence type="ECO:0000256" key="3">
    <source>
        <dbReference type="SAM" id="MobiDB-lite"/>
    </source>
</evidence>
<evidence type="ECO:0000313" key="4">
    <source>
        <dbReference type="EMBL" id="KFO34979.1"/>
    </source>
</evidence>
<sequence length="160" mass="17318">MGKKFLPNGVSSGGKVEKLEGPRVLQIQKLGNVAAPNYIEESQAAPRMLHLQMTDGHINCTAVEFSYMSKKCASHVRVDSRELDRRKMLQVTVPVKPTNDNDEFEKQRTAVIAEAAKSKETKTFGGAGGGARSNLNTNAGGNRNGEVLQEEKSTRSEGGT</sequence>
<proteinExistence type="predicted"/>
<keyword evidence="2" id="KW-0539">Nucleus</keyword>
<accession>A0A091DS50</accession>
<feature type="region of interest" description="Disordered" evidence="3">
    <location>
        <begin position="119"/>
        <end position="160"/>
    </location>
</feature>
<dbReference type="AlphaFoldDB" id="A0A091DS50"/>
<dbReference type="GO" id="GO:0005634">
    <property type="term" value="C:nucleus"/>
    <property type="evidence" value="ECO:0007669"/>
    <property type="project" value="UniProtKB-SubCell"/>
</dbReference>
<dbReference type="EMBL" id="KN121896">
    <property type="protein sequence ID" value="KFO34979.1"/>
    <property type="molecule type" value="Genomic_DNA"/>
</dbReference>
<organism evidence="4 5">
    <name type="scientific">Fukomys damarensis</name>
    <name type="common">Damaraland mole rat</name>
    <name type="synonym">Cryptomys damarensis</name>
    <dbReference type="NCBI Taxonomy" id="885580"/>
    <lineage>
        <taxon>Eukaryota</taxon>
        <taxon>Metazoa</taxon>
        <taxon>Chordata</taxon>
        <taxon>Craniata</taxon>
        <taxon>Vertebrata</taxon>
        <taxon>Euteleostomi</taxon>
        <taxon>Mammalia</taxon>
        <taxon>Eutheria</taxon>
        <taxon>Euarchontoglires</taxon>
        <taxon>Glires</taxon>
        <taxon>Rodentia</taxon>
        <taxon>Hystricomorpha</taxon>
        <taxon>Bathyergidae</taxon>
        <taxon>Fukomys</taxon>
    </lineage>
</organism>
<name>A0A091DS50_FUKDA</name>
<dbReference type="PANTHER" id="PTHR13681">
    <property type="entry name" value="SURVIVAL OF MOTOR NEURON-RELATED-SPLICING FACTOR 30-RELATED"/>
    <property type="match status" value="1"/>
</dbReference>
<dbReference type="Proteomes" id="UP000028990">
    <property type="component" value="Unassembled WGS sequence"/>
</dbReference>
<evidence type="ECO:0000256" key="2">
    <source>
        <dbReference type="ARBA" id="ARBA00023242"/>
    </source>
</evidence>
<reference evidence="4 5" key="1">
    <citation type="submission" date="2013-11" db="EMBL/GenBank/DDBJ databases">
        <title>The Damaraland mole rat (Fukomys damarensis) genome and evolution of African mole rats.</title>
        <authorList>
            <person name="Gladyshev V.N."/>
            <person name="Fang X."/>
        </authorList>
    </citation>
    <scope>NUCLEOTIDE SEQUENCE [LARGE SCALE GENOMIC DNA]</scope>
    <source>
        <tissue evidence="4">Liver</tissue>
    </source>
</reference>
<comment type="subcellular location">
    <subcellularLocation>
        <location evidence="1">Nucleus</location>
    </subcellularLocation>
</comment>
<dbReference type="PANTHER" id="PTHR13681:SF24">
    <property type="entry name" value="TUDOR DOMAIN-CONTAINING PROTEIN 3"/>
    <property type="match status" value="1"/>
</dbReference>
<feature type="compositionally biased region" description="Basic and acidic residues" evidence="3">
    <location>
        <begin position="149"/>
        <end position="160"/>
    </location>
</feature>
<protein>
    <submittedName>
        <fullName evidence="4">Tudor domain-containing protein 3</fullName>
    </submittedName>
</protein>
<evidence type="ECO:0000313" key="5">
    <source>
        <dbReference type="Proteomes" id="UP000028990"/>
    </source>
</evidence>
<evidence type="ECO:0000256" key="1">
    <source>
        <dbReference type="ARBA" id="ARBA00004123"/>
    </source>
</evidence>